<dbReference type="Proteomes" id="UP000021369">
    <property type="component" value="Unassembled WGS sequence"/>
</dbReference>
<comment type="caution">
    <text evidence="1">The sequence shown here is derived from an EMBL/GenBank/DDBJ whole genome shotgun (WGS) entry which is preliminary data.</text>
</comment>
<name>A0A011UG17_RUMAL</name>
<dbReference type="EMBL" id="JEOB01000002">
    <property type="protein sequence ID" value="EXM39599.1"/>
    <property type="molecule type" value="Genomic_DNA"/>
</dbReference>
<evidence type="ECO:0000313" key="2">
    <source>
        <dbReference type="Proteomes" id="UP000021369"/>
    </source>
</evidence>
<dbReference type="RefSeq" id="WP_024857601.1">
    <property type="nucleotide sequence ID" value="NZ_JEOB01000002.1"/>
</dbReference>
<gene>
    <name evidence="1" type="ORF">RASY3_07045</name>
</gene>
<dbReference type="OrthoDB" id="9803063at2"/>
<keyword evidence="2" id="KW-1185">Reference proteome</keyword>
<dbReference type="PATRIC" id="fig|1341156.4.peg.1823"/>
<organism evidence="1 2">
    <name type="scientific">Ruminococcus albus SY3</name>
    <dbReference type="NCBI Taxonomy" id="1341156"/>
    <lineage>
        <taxon>Bacteria</taxon>
        <taxon>Bacillati</taxon>
        <taxon>Bacillota</taxon>
        <taxon>Clostridia</taxon>
        <taxon>Eubacteriales</taxon>
        <taxon>Oscillospiraceae</taxon>
        <taxon>Ruminococcus</taxon>
    </lineage>
</organism>
<dbReference type="AlphaFoldDB" id="A0A011UG17"/>
<accession>A0A011UG17</accession>
<protein>
    <submittedName>
        <fullName evidence="1">Uncharacterized protein</fullName>
    </submittedName>
</protein>
<sequence length="318" mass="37272">MRVRFHLPDFAGHFRFNLIFAEMLKRCPEYFREGVEIASVYGCFPPSLWNGGRFCGGYCDKDYVKTVVSSFNERGIPLRFTFTNPMIEKKHLSDDFCNMVMNVANNGLNEAIVFSPILEEYIRKQYPKYKLTSSTCKRITDPDAMYAEVEKDYHIVVIDYDLNNKFDILEKIPDKEKCEILVNACCDPACARRSEHYRTIGLQQIDYANHVKKHPNTAYSPDKLSKLHPEIEQFNKCSSVNRTIFDIQDLSTHVTPDDIWNKYVPMGFSQFKIEGRTYETLNLLEHYMYYMIKPECKDIARFTFLRQLRANGVLELEE</sequence>
<evidence type="ECO:0000313" key="1">
    <source>
        <dbReference type="EMBL" id="EXM39599.1"/>
    </source>
</evidence>
<proteinExistence type="predicted"/>
<reference evidence="1 2" key="1">
    <citation type="submission" date="2013-06" db="EMBL/GenBank/DDBJ databases">
        <title>Rumen cellulosomics: divergent fiber-degrading strategies revealed by comparative genome-wide analysis of six Ruminococcal strains.</title>
        <authorList>
            <person name="Dassa B."/>
            <person name="Borovok I."/>
            <person name="Lamed R."/>
            <person name="Flint H."/>
            <person name="Yeoman C.J."/>
            <person name="White B."/>
            <person name="Bayer E.A."/>
        </authorList>
    </citation>
    <scope>NUCLEOTIDE SEQUENCE [LARGE SCALE GENOMIC DNA]</scope>
    <source>
        <strain evidence="1 2">SY3</strain>
    </source>
</reference>